<dbReference type="EMBL" id="SRLO01000265">
    <property type="protein sequence ID" value="TNN63832.1"/>
    <property type="molecule type" value="Genomic_DNA"/>
</dbReference>
<organism evidence="1 2">
    <name type="scientific">Liparis tanakae</name>
    <name type="common">Tanaka's snailfish</name>
    <dbReference type="NCBI Taxonomy" id="230148"/>
    <lineage>
        <taxon>Eukaryota</taxon>
        <taxon>Metazoa</taxon>
        <taxon>Chordata</taxon>
        <taxon>Craniata</taxon>
        <taxon>Vertebrata</taxon>
        <taxon>Euteleostomi</taxon>
        <taxon>Actinopterygii</taxon>
        <taxon>Neopterygii</taxon>
        <taxon>Teleostei</taxon>
        <taxon>Neoteleostei</taxon>
        <taxon>Acanthomorphata</taxon>
        <taxon>Eupercaria</taxon>
        <taxon>Perciformes</taxon>
        <taxon>Cottioidei</taxon>
        <taxon>Cottales</taxon>
        <taxon>Liparidae</taxon>
        <taxon>Liparis</taxon>
    </lineage>
</organism>
<evidence type="ECO:0000313" key="2">
    <source>
        <dbReference type="Proteomes" id="UP000314294"/>
    </source>
</evidence>
<name>A0A4Z2HG78_9TELE</name>
<sequence length="261" mass="30018">MQRCQHAAFRYRFHCYYCGVLFDVLMEYFFEGIKDFSPMVKDKGHVRESLPNLKVEAEEVQKHKIILERYPMLKVSPKLDSQQPSRFSQDRQDKISGAKNTDVCGFSFLRQVELSPAEILSATGDSTGGAGWFTKQMAYHPLYLVSNPHDPGVCFPPSSRPTRVRCWETHHPPQQTKKNNNLRVVGKAPCAQLTWPKIHKATDNKSVNPWAGRCIFTAGADAAMWERERKHSAPTAGRWGRQSVRQTRFTVEDWRRGAWLH</sequence>
<protein>
    <submittedName>
        <fullName evidence="1">Uncharacterized protein</fullName>
    </submittedName>
</protein>
<gene>
    <name evidence="1" type="ORF">EYF80_025950</name>
</gene>
<keyword evidence="2" id="KW-1185">Reference proteome</keyword>
<dbReference type="AlphaFoldDB" id="A0A4Z2HG78"/>
<evidence type="ECO:0000313" key="1">
    <source>
        <dbReference type="EMBL" id="TNN63832.1"/>
    </source>
</evidence>
<dbReference type="Proteomes" id="UP000314294">
    <property type="component" value="Unassembled WGS sequence"/>
</dbReference>
<reference evidence="1 2" key="1">
    <citation type="submission" date="2019-03" db="EMBL/GenBank/DDBJ databases">
        <title>First draft genome of Liparis tanakae, snailfish: a comprehensive survey of snailfish specific genes.</title>
        <authorList>
            <person name="Kim W."/>
            <person name="Song I."/>
            <person name="Jeong J.-H."/>
            <person name="Kim D."/>
            <person name="Kim S."/>
            <person name="Ryu S."/>
            <person name="Song J.Y."/>
            <person name="Lee S.K."/>
        </authorList>
    </citation>
    <scope>NUCLEOTIDE SEQUENCE [LARGE SCALE GENOMIC DNA]</scope>
    <source>
        <tissue evidence="1">Muscle</tissue>
    </source>
</reference>
<comment type="caution">
    <text evidence="1">The sequence shown here is derived from an EMBL/GenBank/DDBJ whole genome shotgun (WGS) entry which is preliminary data.</text>
</comment>
<accession>A0A4Z2HG78</accession>
<proteinExistence type="predicted"/>